<dbReference type="AlphaFoldDB" id="A0A1I7WN65"/>
<dbReference type="Proteomes" id="UP000095283">
    <property type="component" value="Unplaced"/>
</dbReference>
<dbReference type="WBParaSite" id="Hba_06574">
    <property type="protein sequence ID" value="Hba_06574"/>
    <property type="gene ID" value="Hba_06574"/>
</dbReference>
<evidence type="ECO:0000313" key="2">
    <source>
        <dbReference type="WBParaSite" id="Hba_06574"/>
    </source>
</evidence>
<accession>A0A1I7WN65</accession>
<sequence>MDSVQELWKADKISQIAPLQVSDCINNFVIPLPGVNFFFRNGGQIIRVDISSTASLSLNETFLLDMRDIEGGPFVARDLRFIGGDSTSDNFL</sequence>
<proteinExistence type="predicted"/>
<protein>
    <submittedName>
        <fullName evidence="2">TAXi_C domain-containing protein</fullName>
    </submittedName>
</protein>
<keyword evidence="1" id="KW-1185">Reference proteome</keyword>
<reference evidence="2" key="1">
    <citation type="submission" date="2016-11" db="UniProtKB">
        <authorList>
            <consortium name="WormBaseParasite"/>
        </authorList>
    </citation>
    <scope>IDENTIFICATION</scope>
</reference>
<evidence type="ECO:0000313" key="1">
    <source>
        <dbReference type="Proteomes" id="UP000095283"/>
    </source>
</evidence>
<name>A0A1I7WN65_HETBA</name>
<organism evidence="1 2">
    <name type="scientific">Heterorhabditis bacteriophora</name>
    <name type="common">Entomopathogenic nematode worm</name>
    <dbReference type="NCBI Taxonomy" id="37862"/>
    <lineage>
        <taxon>Eukaryota</taxon>
        <taxon>Metazoa</taxon>
        <taxon>Ecdysozoa</taxon>
        <taxon>Nematoda</taxon>
        <taxon>Chromadorea</taxon>
        <taxon>Rhabditida</taxon>
        <taxon>Rhabditina</taxon>
        <taxon>Rhabditomorpha</taxon>
        <taxon>Strongyloidea</taxon>
        <taxon>Heterorhabditidae</taxon>
        <taxon>Heterorhabditis</taxon>
    </lineage>
</organism>